<evidence type="ECO:0000256" key="3">
    <source>
        <dbReference type="ARBA" id="ARBA00022691"/>
    </source>
</evidence>
<proteinExistence type="inferred from homology"/>
<keyword evidence="8" id="KW-1185">Reference proteome</keyword>
<sequence>MVQIITAQNCDEHEALMEDVWQFRHRQFVDRLGWKELASDDGRERDRFDTDDAIHLVVSKANRVVGYTRLLRTSEPHLLSEVYPELMDGADWPRAADIYEWTRCISDQDAGLIDEVQASHLLITAVLEFCLVARIRGLIVETHPKLVNWMLETGYKVETLAAPKEMNGVPVVPVYIGATLSALQRHQSMFGIRHSTLEIDEGLINPVDGRSLLRHLPAVAPAKAATEPYFPEVDFGAMRESSGSGSN</sequence>
<reference evidence="7" key="2">
    <citation type="submission" date="2023-07" db="EMBL/GenBank/DDBJ databases">
        <authorList>
            <person name="Shen H."/>
        </authorList>
    </citation>
    <scope>NUCLEOTIDE SEQUENCE</scope>
    <source>
        <strain evidence="7">TNR-22</strain>
    </source>
</reference>
<accession>A0ABT8YJH4</accession>
<evidence type="ECO:0000256" key="1">
    <source>
        <dbReference type="ARBA" id="ARBA00022654"/>
    </source>
</evidence>
<keyword evidence="2 6" id="KW-0808">Transferase</keyword>
<comment type="caution">
    <text evidence="7">The sequence shown here is derived from an EMBL/GenBank/DDBJ whole genome shotgun (WGS) entry which is preliminary data.</text>
</comment>
<evidence type="ECO:0000256" key="6">
    <source>
        <dbReference type="RuleBase" id="RU361135"/>
    </source>
</evidence>
<keyword evidence="1 5" id="KW-0673">Quorum sensing</keyword>
<comment type="similarity">
    <text evidence="5 6">Belongs to the autoinducer synthase family.</text>
</comment>
<protein>
    <recommendedName>
        <fullName evidence="6">Acyl-homoserine-lactone synthase</fullName>
        <ecNumber evidence="6">2.3.1.184</ecNumber>
    </recommendedName>
    <alternativeName>
        <fullName evidence="6">Autoinducer synthesis protein</fullName>
    </alternativeName>
</protein>
<dbReference type="PRINTS" id="PR01549">
    <property type="entry name" value="AUTOINDCRSYN"/>
</dbReference>
<dbReference type="PANTHER" id="PTHR39322:SF1">
    <property type="entry name" value="ISOVALERYL-HOMOSERINE LACTONE SYNTHASE"/>
    <property type="match status" value="1"/>
</dbReference>
<dbReference type="SUPFAM" id="SSF55729">
    <property type="entry name" value="Acyl-CoA N-acyltransferases (Nat)"/>
    <property type="match status" value="1"/>
</dbReference>
<dbReference type="EMBL" id="JAUOZU010000006">
    <property type="protein sequence ID" value="MDO6963800.1"/>
    <property type="molecule type" value="Genomic_DNA"/>
</dbReference>
<organism evidence="7 8">
    <name type="scientific">Rhizobium alvei</name>
    <dbReference type="NCBI Taxonomy" id="1132659"/>
    <lineage>
        <taxon>Bacteria</taxon>
        <taxon>Pseudomonadati</taxon>
        <taxon>Pseudomonadota</taxon>
        <taxon>Alphaproteobacteria</taxon>
        <taxon>Hyphomicrobiales</taxon>
        <taxon>Rhizobiaceae</taxon>
        <taxon>Rhizobium/Agrobacterium group</taxon>
        <taxon>Rhizobium</taxon>
    </lineage>
</organism>
<dbReference type="InterPro" id="IPR001690">
    <property type="entry name" value="Autoind_synthase"/>
</dbReference>
<evidence type="ECO:0000313" key="8">
    <source>
        <dbReference type="Proteomes" id="UP001174932"/>
    </source>
</evidence>
<evidence type="ECO:0000256" key="5">
    <source>
        <dbReference type="PROSITE-ProRule" id="PRU00533"/>
    </source>
</evidence>
<dbReference type="EC" id="2.3.1.184" evidence="6"/>
<evidence type="ECO:0000256" key="2">
    <source>
        <dbReference type="ARBA" id="ARBA00022679"/>
    </source>
</evidence>
<dbReference type="Proteomes" id="UP001174932">
    <property type="component" value="Unassembled WGS sequence"/>
</dbReference>
<reference evidence="7" key="1">
    <citation type="journal article" date="2015" name="Int. J. Syst. Evol. Microbiol.">
        <title>Rhizobium alvei sp. nov., isolated from a freshwater river.</title>
        <authorList>
            <person name="Sheu S.Y."/>
            <person name="Huang H.W."/>
            <person name="Young C.C."/>
            <person name="Chen W.M."/>
        </authorList>
    </citation>
    <scope>NUCLEOTIDE SEQUENCE</scope>
    <source>
        <strain evidence="7">TNR-22</strain>
    </source>
</reference>
<name>A0ABT8YJH4_9HYPH</name>
<gene>
    <name evidence="7" type="ORF">Q4481_07510</name>
</gene>
<dbReference type="Gene3D" id="3.40.630.30">
    <property type="match status" value="1"/>
</dbReference>
<dbReference type="Pfam" id="PF00765">
    <property type="entry name" value="Autoind_synth"/>
    <property type="match status" value="1"/>
</dbReference>
<dbReference type="InterPro" id="IPR016181">
    <property type="entry name" value="Acyl_CoA_acyltransferase"/>
</dbReference>
<dbReference type="PROSITE" id="PS51187">
    <property type="entry name" value="AUTOINDUCER_SYNTH_2"/>
    <property type="match status" value="1"/>
</dbReference>
<comment type="catalytic activity">
    <reaction evidence="6">
        <text>a fatty acyl-[ACP] + S-adenosyl-L-methionine = an N-acyl-L-homoserine lactone + S-methyl-5'-thioadenosine + holo-[ACP] + H(+)</text>
        <dbReference type="Rhea" id="RHEA:10096"/>
        <dbReference type="Rhea" id="RHEA-COMP:9685"/>
        <dbReference type="Rhea" id="RHEA-COMP:14125"/>
        <dbReference type="ChEBI" id="CHEBI:15378"/>
        <dbReference type="ChEBI" id="CHEBI:17509"/>
        <dbReference type="ChEBI" id="CHEBI:55474"/>
        <dbReference type="ChEBI" id="CHEBI:59789"/>
        <dbReference type="ChEBI" id="CHEBI:64479"/>
        <dbReference type="ChEBI" id="CHEBI:138651"/>
        <dbReference type="EC" id="2.3.1.184"/>
    </reaction>
</comment>
<evidence type="ECO:0000313" key="7">
    <source>
        <dbReference type="EMBL" id="MDO6963800.1"/>
    </source>
</evidence>
<dbReference type="RefSeq" id="WP_304375711.1">
    <property type="nucleotide sequence ID" value="NZ_JAUOZU010000006.1"/>
</dbReference>
<keyword evidence="3 6" id="KW-0949">S-adenosyl-L-methionine</keyword>
<dbReference type="PANTHER" id="PTHR39322">
    <property type="entry name" value="ACYL-HOMOSERINE-LACTONE SYNTHASE"/>
    <property type="match status" value="1"/>
</dbReference>
<keyword evidence="4 5" id="KW-0071">Autoinducer synthesis</keyword>
<evidence type="ECO:0000256" key="4">
    <source>
        <dbReference type="ARBA" id="ARBA00022929"/>
    </source>
</evidence>